<dbReference type="EMBL" id="JABAEK010000006">
    <property type="protein sequence ID" value="NLQ17577.1"/>
    <property type="molecule type" value="Genomic_DNA"/>
</dbReference>
<accession>A0A847R8S5</accession>
<proteinExistence type="predicted"/>
<dbReference type="AlphaFoldDB" id="A0A847R8S5"/>
<name>A0A847R8S5_9GAMM</name>
<reference evidence="1 2" key="1">
    <citation type="submission" date="2020-04" db="EMBL/GenBank/DDBJ databases">
        <title>Marinomonas sp. M1K-6 isolated from the deep seawater of the Mariana Trench.</title>
        <authorList>
            <person name="Li Y."/>
        </authorList>
    </citation>
    <scope>NUCLEOTIDE SEQUENCE [LARGE SCALE GENOMIC DNA]</scope>
    <source>
        <strain evidence="1 2">M1K-6</strain>
    </source>
</reference>
<evidence type="ECO:0000313" key="2">
    <source>
        <dbReference type="Proteomes" id="UP000586067"/>
    </source>
</evidence>
<comment type="caution">
    <text evidence="1">The sequence shown here is derived from an EMBL/GenBank/DDBJ whole genome shotgun (WGS) entry which is preliminary data.</text>
</comment>
<sequence>MAAMAKWRGHRIVFEGGVWVYVDSKKPVSNDPERRCGFCKKENRKDDHDACLGVLDGVMNACCGHGVSEDAYVQRNDKSVVRGKEAILFIQSKRG</sequence>
<dbReference type="RefSeq" id="WP_168824552.1">
    <property type="nucleotide sequence ID" value="NZ_CP073013.1"/>
</dbReference>
<keyword evidence="2" id="KW-1185">Reference proteome</keyword>
<dbReference type="Proteomes" id="UP000586067">
    <property type="component" value="Unassembled WGS sequence"/>
</dbReference>
<evidence type="ECO:0000313" key="1">
    <source>
        <dbReference type="EMBL" id="NLQ17577.1"/>
    </source>
</evidence>
<protein>
    <submittedName>
        <fullName evidence="1">Uncharacterized protein</fullName>
    </submittedName>
</protein>
<gene>
    <name evidence="1" type="ORF">HGG82_08035</name>
</gene>
<organism evidence="1 2">
    <name type="scientific">Marinomonas profundi</name>
    <dbReference type="NCBI Taxonomy" id="2726122"/>
    <lineage>
        <taxon>Bacteria</taxon>
        <taxon>Pseudomonadati</taxon>
        <taxon>Pseudomonadota</taxon>
        <taxon>Gammaproteobacteria</taxon>
        <taxon>Oceanospirillales</taxon>
        <taxon>Oceanospirillaceae</taxon>
        <taxon>Marinomonas</taxon>
    </lineage>
</organism>